<dbReference type="GO" id="GO:0004156">
    <property type="term" value="F:dihydropteroate synthase activity"/>
    <property type="evidence" value="ECO:0007669"/>
    <property type="project" value="UniProtKB-EC"/>
</dbReference>
<protein>
    <recommendedName>
        <fullName evidence="6 12">Dihydropteroate synthase</fullName>
        <shortName evidence="12">DHPS</shortName>
        <ecNumber evidence="5 12">2.5.1.15</ecNumber>
    </recommendedName>
    <alternativeName>
        <fullName evidence="11 12">Dihydropteroate pyrophosphorylase</fullName>
    </alternativeName>
</protein>
<comment type="caution">
    <text evidence="14">The sequence shown here is derived from an EMBL/GenBank/DDBJ whole genome shotgun (WGS) entry which is preliminary data.</text>
</comment>
<evidence type="ECO:0000313" key="15">
    <source>
        <dbReference type="Proteomes" id="UP000295701"/>
    </source>
</evidence>
<dbReference type="UniPathway" id="UPA00077">
    <property type="reaction ID" value="UER00156"/>
</dbReference>
<keyword evidence="7 12" id="KW-0808">Transferase</keyword>
<accession>A0A4R6AA49</accession>
<feature type="domain" description="Pterin-binding" evidence="13">
    <location>
        <begin position="71"/>
        <end position="325"/>
    </location>
</feature>
<evidence type="ECO:0000256" key="5">
    <source>
        <dbReference type="ARBA" id="ARBA00012458"/>
    </source>
</evidence>
<organism evidence="14 15">
    <name type="scientific">Palleronia sediminis</name>
    <dbReference type="NCBI Taxonomy" id="2547833"/>
    <lineage>
        <taxon>Bacteria</taxon>
        <taxon>Pseudomonadati</taxon>
        <taxon>Pseudomonadota</taxon>
        <taxon>Alphaproteobacteria</taxon>
        <taxon>Rhodobacterales</taxon>
        <taxon>Roseobacteraceae</taxon>
        <taxon>Palleronia</taxon>
    </lineage>
</organism>
<dbReference type="GO" id="GO:0005829">
    <property type="term" value="C:cytosol"/>
    <property type="evidence" value="ECO:0007669"/>
    <property type="project" value="TreeGrafter"/>
</dbReference>
<dbReference type="CDD" id="cd00739">
    <property type="entry name" value="DHPS"/>
    <property type="match status" value="1"/>
</dbReference>
<evidence type="ECO:0000256" key="1">
    <source>
        <dbReference type="ARBA" id="ARBA00000012"/>
    </source>
</evidence>
<dbReference type="PROSITE" id="PS00793">
    <property type="entry name" value="DHPS_2"/>
    <property type="match status" value="1"/>
</dbReference>
<evidence type="ECO:0000313" key="14">
    <source>
        <dbReference type="EMBL" id="TDL79795.1"/>
    </source>
</evidence>
<evidence type="ECO:0000256" key="2">
    <source>
        <dbReference type="ARBA" id="ARBA00001946"/>
    </source>
</evidence>
<dbReference type="AlphaFoldDB" id="A0A4R6AA49"/>
<proteinExistence type="inferred from homology"/>
<dbReference type="EC" id="2.5.1.15" evidence="5 12"/>
<dbReference type="GO" id="GO:0046872">
    <property type="term" value="F:metal ion binding"/>
    <property type="evidence" value="ECO:0007669"/>
    <property type="project" value="UniProtKB-KW"/>
</dbReference>
<dbReference type="InterPro" id="IPR011005">
    <property type="entry name" value="Dihydropteroate_synth-like_sf"/>
</dbReference>
<comment type="catalytic activity">
    <reaction evidence="1">
        <text>(7,8-dihydropterin-6-yl)methyl diphosphate + 4-aminobenzoate = 7,8-dihydropteroate + diphosphate</text>
        <dbReference type="Rhea" id="RHEA:19949"/>
        <dbReference type="ChEBI" id="CHEBI:17836"/>
        <dbReference type="ChEBI" id="CHEBI:17839"/>
        <dbReference type="ChEBI" id="CHEBI:33019"/>
        <dbReference type="ChEBI" id="CHEBI:72950"/>
        <dbReference type="EC" id="2.5.1.15"/>
    </reaction>
</comment>
<dbReference type="InterPro" id="IPR006390">
    <property type="entry name" value="DHP_synth_dom"/>
</dbReference>
<evidence type="ECO:0000256" key="10">
    <source>
        <dbReference type="ARBA" id="ARBA00022909"/>
    </source>
</evidence>
<dbReference type="PANTHER" id="PTHR20941:SF1">
    <property type="entry name" value="FOLIC ACID SYNTHESIS PROTEIN FOL1"/>
    <property type="match status" value="1"/>
</dbReference>
<dbReference type="FunFam" id="3.20.20.20:FF:000006">
    <property type="entry name" value="Dihydropteroate synthase"/>
    <property type="match status" value="1"/>
</dbReference>
<evidence type="ECO:0000256" key="4">
    <source>
        <dbReference type="ARBA" id="ARBA00009503"/>
    </source>
</evidence>
<dbReference type="NCBIfam" id="TIGR01496">
    <property type="entry name" value="DHPS"/>
    <property type="match status" value="1"/>
</dbReference>
<dbReference type="Proteomes" id="UP000295701">
    <property type="component" value="Unassembled WGS sequence"/>
</dbReference>
<comment type="function">
    <text evidence="12">Catalyzes the condensation of para-aminobenzoate (pABA) with 6-hydroxymethyl-7,8-dihydropterin diphosphate (DHPt-PP) to form 7,8-dihydropteroate (H2Pte), the immediate precursor of folate derivatives.</text>
</comment>
<gene>
    <name evidence="14" type="primary">folP</name>
    <name evidence="14" type="ORF">E2L08_07850</name>
</gene>
<dbReference type="RefSeq" id="WP_133396519.1">
    <property type="nucleotide sequence ID" value="NZ_SNAA01000007.1"/>
</dbReference>
<evidence type="ECO:0000256" key="7">
    <source>
        <dbReference type="ARBA" id="ARBA00022679"/>
    </source>
</evidence>
<comment type="pathway">
    <text evidence="3 12">Cofactor biosynthesis; tetrahydrofolate biosynthesis; 7,8-dihydrofolate from 2-amino-4-hydroxy-6-hydroxymethyl-7,8-dihydropteridine diphosphate and 4-aminobenzoate: step 1/2.</text>
</comment>
<keyword evidence="9 12" id="KW-0460">Magnesium</keyword>
<dbReference type="InterPro" id="IPR045031">
    <property type="entry name" value="DHP_synth-like"/>
</dbReference>
<evidence type="ECO:0000256" key="11">
    <source>
        <dbReference type="ARBA" id="ARBA00030193"/>
    </source>
</evidence>
<evidence type="ECO:0000256" key="9">
    <source>
        <dbReference type="ARBA" id="ARBA00022842"/>
    </source>
</evidence>
<dbReference type="GO" id="GO:0046654">
    <property type="term" value="P:tetrahydrofolate biosynthetic process"/>
    <property type="evidence" value="ECO:0007669"/>
    <property type="project" value="UniProtKB-UniPathway"/>
</dbReference>
<evidence type="ECO:0000256" key="12">
    <source>
        <dbReference type="RuleBase" id="RU361205"/>
    </source>
</evidence>
<keyword evidence="15" id="KW-1185">Reference proteome</keyword>
<comment type="cofactor">
    <cofactor evidence="2 12">
        <name>Mg(2+)</name>
        <dbReference type="ChEBI" id="CHEBI:18420"/>
    </cofactor>
</comment>
<evidence type="ECO:0000256" key="3">
    <source>
        <dbReference type="ARBA" id="ARBA00004763"/>
    </source>
</evidence>
<dbReference type="PROSITE" id="PS50972">
    <property type="entry name" value="PTERIN_BINDING"/>
    <property type="match status" value="1"/>
</dbReference>
<dbReference type="OrthoDB" id="9811744at2"/>
<reference evidence="14 15" key="1">
    <citation type="submission" date="2019-03" db="EMBL/GenBank/DDBJ databases">
        <title>Primorskyibacter sp. SS33 isolated from sediments.</title>
        <authorList>
            <person name="Xunke S."/>
        </authorList>
    </citation>
    <scope>NUCLEOTIDE SEQUENCE [LARGE SCALE GENOMIC DNA]</scope>
    <source>
        <strain evidence="14 15">SS33</strain>
    </source>
</reference>
<dbReference type="InterPro" id="IPR000489">
    <property type="entry name" value="Pterin-binding_dom"/>
</dbReference>
<dbReference type="Gene3D" id="3.20.20.20">
    <property type="entry name" value="Dihydropteroate synthase-like"/>
    <property type="match status" value="1"/>
</dbReference>
<keyword evidence="8 12" id="KW-0479">Metal-binding</keyword>
<evidence type="ECO:0000256" key="8">
    <source>
        <dbReference type="ARBA" id="ARBA00022723"/>
    </source>
</evidence>
<dbReference type="GO" id="GO:0046656">
    <property type="term" value="P:folic acid biosynthetic process"/>
    <property type="evidence" value="ECO:0007669"/>
    <property type="project" value="UniProtKB-KW"/>
</dbReference>
<dbReference type="SUPFAM" id="SSF51717">
    <property type="entry name" value="Dihydropteroate synthetase-like"/>
    <property type="match status" value="1"/>
</dbReference>
<dbReference type="PANTHER" id="PTHR20941">
    <property type="entry name" value="FOLATE SYNTHESIS PROTEINS"/>
    <property type="match status" value="1"/>
</dbReference>
<evidence type="ECO:0000259" key="13">
    <source>
        <dbReference type="PROSITE" id="PS50972"/>
    </source>
</evidence>
<dbReference type="Pfam" id="PF00809">
    <property type="entry name" value="Pterin_bind"/>
    <property type="match status" value="1"/>
</dbReference>
<sequence>MTYARPLVQSGGLRPEGALSLAGGACWFTHAAILSRGAPPRIVAAGTLDAATRDALCAPRAPLAGLAMDRPRVMGIVNVTPDSFSDGGLFEAPEAAAAHARALIAAGSDILDLGGESTRPGAAPVAPEAEAARVVPALSAIRATSAGPISVDTRRANVARAAAAAGVDMLNDVSALRHDPEMAAMAAALGLPICLMHSGGEPATMQDAPAYGDVVLDVYDHLAERVAAAEAAGIPRARIAVDPGIGFGKTLAHNLALLQHLSLFHALGCAVLLGTSRKRFIGTLGGTDTPAARMPGSVATALYGAAQGVQFLRVHDVAETVQALTLWRASITGDAE</sequence>
<dbReference type="PROSITE" id="PS00792">
    <property type="entry name" value="DHPS_1"/>
    <property type="match status" value="1"/>
</dbReference>
<comment type="similarity">
    <text evidence="4 12">Belongs to the DHPS family.</text>
</comment>
<dbReference type="EMBL" id="SNAA01000007">
    <property type="protein sequence ID" value="TDL79795.1"/>
    <property type="molecule type" value="Genomic_DNA"/>
</dbReference>
<keyword evidence="10 12" id="KW-0289">Folate biosynthesis</keyword>
<evidence type="ECO:0000256" key="6">
    <source>
        <dbReference type="ARBA" id="ARBA00016919"/>
    </source>
</evidence>
<name>A0A4R6AA49_9RHOB</name>